<organism evidence="1 2">
    <name type="scientific">Planktothrix rubescens CCAP 1459/22</name>
    <dbReference type="NCBI Taxonomy" id="329571"/>
    <lineage>
        <taxon>Bacteria</taxon>
        <taxon>Bacillati</taxon>
        <taxon>Cyanobacteriota</taxon>
        <taxon>Cyanophyceae</taxon>
        <taxon>Oscillatoriophycideae</taxon>
        <taxon>Oscillatoriales</taxon>
        <taxon>Microcoleaceae</taxon>
        <taxon>Planktothrix</taxon>
    </lineage>
</organism>
<name>A0A6J7ZKQ2_PLARU</name>
<dbReference type="Proteomes" id="UP000196521">
    <property type="component" value="Chromosome"/>
</dbReference>
<proteinExistence type="predicted"/>
<reference evidence="1" key="1">
    <citation type="submission" date="2020-05" db="EMBL/GenBank/DDBJ databases">
        <authorList>
            <consortium name="Genoscope - CEA"/>
            <person name="William W."/>
        </authorList>
    </citation>
    <scope>NUCLEOTIDE SEQUENCE [LARGE SCALE GENOMIC DNA]</scope>
    <source>
        <strain evidence="1">PCC 7821</strain>
    </source>
</reference>
<comment type="caution">
    <text evidence="1">The sequence shown here is derived from an EMBL/GenBank/DDBJ whole genome shotgun (WGS) entry which is preliminary data.</text>
</comment>
<accession>A0A6J7ZKQ2</accession>
<gene>
    <name evidence="1" type="ORF">PLAN_40830</name>
</gene>
<keyword evidence="2" id="KW-1185">Reference proteome</keyword>
<dbReference type="EMBL" id="LR812490">
    <property type="protein sequence ID" value="CAC5344415.1"/>
    <property type="molecule type" value="Genomic_DNA"/>
</dbReference>
<evidence type="ECO:0000313" key="1">
    <source>
        <dbReference type="EMBL" id="CAC5344415.1"/>
    </source>
</evidence>
<protein>
    <submittedName>
        <fullName evidence="1">Uncharacterized protein</fullName>
    </submittedName>
</protein>
<dbReference type="EMBL" id="CZCZ02000014">
    <property type="protein sequence ID" value="CAC5344415.1"/>
    <property type="molecule type" value="Genomic_DNA"/>
</dbReference>
<dbReference type="AlphaFoldDB" id="A0A6J7ZKQ2"/>
<sequence length="317" mass="34933">MTNQYGNINVDGNLTDWTQNDRLDSISGTGKAGYEIYGKYEGDTYVFAFKADSTTIGANTTLWLNTDRDTKTGYKLWGSTSTVGAEYNVNFDSNGIPALYTGGEDETNPRIKVSDLDYTFDPDKKIVEFAVPVSQLQGSPKAVDAYIDINNTDFLPGSYDTQKYTVSAPKVLIPRTDLSKKIGIVYSDTTAAKFFDPKAYTQLFLSAQSQAMQAGIPFDILNEDDVTDITKLVNYDTLVFPSFRNVPTSKLQAIENTLSDAVYDYKIGIVAAGDFLTNDENGNALPGDSYSRMRKLLDLTRVDGGAGEWDSHSHRCN</sequence>
<evidence type="ECO:0000313" key="2">
    <source>
        <dbReference type="Proteomes" id="UP000196521"/>
    </source>
</evidence>
<dbReference type="RefSeq" id="WP_052338604.1">
    <property type="nucleotide sequence ID" value="NZ_LR812490.1"/>
</dbReference>